<dbReference type="Proteomes" id="UP000477386">
    <property type="component" value="Unassembled WGS sequence"/>
</dbReference>
<dbReference type="GO" id="GO:0015562">
    <property type="term" value="F:efflux transmembrane transporter activity"/>
    <property type="evidence" value="ECO:0007669"/>
    <property type="project" value="InterPro"/>
</dbReference>
<name>A0A6M0IRE7_9BACT</name>
<dbReference type="GO" id="GO:0015288">
    <property type="term" value="F:porin activity"/>
    <property type="evidence" value="ECO:0007669"/>
    <property type="project" value="TreeGrafter"/>
</dbReference>
<organism evidence="8 9">
    <name type="scientific">Spirosoma agri</name>
    <dbReference type="NCBI Taxonomy" id="1987381"/>
    <lineage>
        <taxon>Bacteria</taxon>
        <taxon>Pseudomonadati</taxon>
        <taxon>Bacteroidota</taxon>
        <taxon>Cytophagia</taxon>
        <taxon>Cytophagales</taxon>
        <taxon>Cytophagaceae</taxon>
        <taxon>Spirosoma</taxon>
    </lineage>
</organism>
<sequence>MKRVVILIGVWIGATSTWAQSARSLTLEECYVLAQENYPLSKQRALIQKTRDYSVANAAKGYLPQLAFSGQATYQSQTIDFSESPLGSLPLGASLPKISKDQYKVTGQIDQVIYDGGVIQYTQQTRQSDAVIQEQNLNVNLYALRDRVNNLFFGLALIEEQRKLADLRKSDIQQGVDRTQGALANGTSFRSNLNELKAELIRVDQNTTELNAMRRAYVTMLGALINQTLDENTTLIRPQSVTLSTQINRPELILFESQKRIYDVQENQLRAASRPKVSAFFQENYGRPTFNIINNTVDFFWMGGIRINWALSSFYTTRRNDRQLLNVNRQQVDVQRETFLFNTNLSMVQQRSDVQKYQELIEQDNQIVELRSSVKTSANAQLQNGVITTHDYIAQVNAENEARQSLALHQIQLLQVQYNHKTTSGN</sequence>
<evidence type="ECO:0000256" key="4">
    <source>
        <dbReference type="ARBA" id="ARBA00022452"/>
    </source>
</evidence>
<dbReference type="InterPro" id="IPR051906">
    <property type="entry name" value="TolC-like"/>
</dbReference>
<evidence type="ECO:0000313" key="9">
    <source>
        <dbReference type="Proteomes" id="UP000477386"/>
    </source>
</evidence>
<comment type="subcellular location">
    <subcellularLocation>
        <location evidence="1">Cell outer membrane</location>
    </subcellularLocation>
</comment>
<comment type="caution">
    <text evidence="8">The sequence shown here is derived from an EMBL/GenBank/DDBJ whole genome shotgun (WGS) entry which is preliminary data.</text>
</comment>
<keyword evidence="3" id="KW-0813">Transport</keyword>
<evidence type="ECO:0000256" key="2">
    <source>
        <dbReference type="ARBA" id="ARBA00007613"/>
    </source>
</evidence>
<evidence type="ECO:0000256" key="7">
    <source>
        <dbReference type="ARBA" id="ARBA00023237"/>
    </source>
</evidence>
<dbReference type="GO" id="GO:0009279">
    <property type="term" value="C:cell outer membrane"/>
    <property type="evidence" value="ECO:0007669"/>
    <property type="project" value="UniProtKB-SubCell"/>
</dbReference>
<keyword evidence="6" id="KW-0472">Membrane</keyword>
<evidence type="ECO:0000256" key="6">
    <source>
        <dbReference type="ARBA" id="ARBA00023136"/>
    </source>
</evidence>
<gene>
    <name evidence="8" type="ORF">GK091_28750</name>
</gene>
<dbReference type="Pfam" id="PF02321">
    <property type="entry name" value="OEP"/>
    <property type="match status" value="1"/>
</dbReference>
<dbReference type="PANTHER" id="PTHR30026:SF20">
    <property type="entry name" value="OUTER MEMBRANE PROTEIN TOLC"/>
    <property type="match status" value="1"/>
</dbReference>
<keyword evidence="9" id="KW-1185">Reference proteome</keyword>
<protein>
    <submittedName>
        <fullName evidence="8">TolC family protein</fullName>
    </submittedName>
</protein>
<keyword evidence="5" id="KW-0812">Transmembrane</keyword>
<dbReference type="SUPFAM" id="SSF56954">
    <property type="entry name" value="Outer membrane efflux proteins (OEP)"/>
    <property type="match status" value="1"/>
</dbReference>
<dbReference type="PANTHER" id="PTHR30026">
    <property type="entry name" value="OUTER MEMBRANE PROTEIN TOLC"/>
    <property type="match status" value="1"/>
</dbReference>
<comment type="similarity">
    <text evidence="2">Belongs to the outer membrane factor (OMF) (TC 1.B.17) family.</text>
</comment>
<evidence type="ECO:0000256" key="5">
    <source>
        <dbReference type="ARBA" id="ARBA00022692"/>
    </source>
</evidence>
<evidence type="ECO:0000313" key="8">
    <source>
        <dbReference type="EMBL" id="NEU70888.1"/>
    </source>
</evidence>
<dbReference type="RefSeq" id="WP_164044202.1">
    <property type="nucleotide sequence ID" value="NZ_JAAGNZ010000011.1"/>
</dbReference>
<dbReference type="InterPro" id="IPR003423">
    <property type="entry name" value="OMP_efflux"/>
</dbReference>
<keyword evidence="4" id="KW-1134">Transmembrane beta strand</keyword>
<accession>A0A6M0IRE7</accession>
<keyword evidence="7" id="KW-0998">Cell outer membrane</keyword>
<evidence type="ECO:0000256" key="3">
    <source>
        <dbReference type="ARBA" id="ARBA00022448"/>
    </source>
</evidence>
<dbReference type="GO" id="GO:1990281">
    <property type="term" value="C:efflux pump complex"/>
    <property type="evidence" value="ECO:0007669"/>
    <property type="project" value="TreeGrafter"/>
</dbReference>
<dbReference type="EMBL" id="JAAGNZ010000011">
    <property type="protein sequence ID" value="NEU70888.1"/>
    <property type="molecule type" value="Genomic_DNA"/>
</dbReference>
<proteinExistence type="inferred from homology"/>
<dbReference type="AlphaFoldDB" id="A0A6M0IRE7"/>
<dbReference type="Gene3D" id="1.20.1600.10">
    <property type="entry name" value="Outer membrane efflux proteins (OEP)"/>
    <property type="match status" value="1"/>
</dbReference>
<evidence type="ECO:0000256" key="1">
    <source>
        <dbReference type="ARBA" id="ARBA00004442"/>
    </source>
</evidence>
<reference evidence="8 9" key="1">
    <citation type="submission" date="2020-02" db="EMBL/GenBank/DDBJ databases">
        <title>Draft genome sequence of two Spirosoma agri KCTC 52727 and Spirosoma terrae KCTC 52035.</title>
        <authorList>
            <person name="Rojas J."/>
            <person name="Ambika Manirajan B."/>
            <person name="Ratering S."/>
            <person name="Suarez C."/>
            <person name="Schnell S."/>
        </authorList>
    </citation>
    <scope>NUCLEOTIDE SEQUENCE [LARGE SCALE GENOMIC DNA]</scope>
    <source>
        <strain evidence="8 9">KCTC 52727</strain>
    </source>
</reference>